<feature type="transmembrane region" description="Helical" evidence="1">
    <location>
        <begin position="25"/>
        <end position="45"/>
    </location>
</feature>
<feature type="transmembrane region" description="Helical" evidence="1">
    <location>
        <begin position="57"/>
        <end position="75"/>
    </location>
</feature>
<reference evidence="2 3" key="1">
    <citation type="journal article" date="2015" name="Nature">
        <title>rRNA introns, odd ribosomes, and small enigmatic genomes across a large radiation of phyla.</title>
        <authorList>
            <person name="Brown C.T."/>
            <person name="Hug L.A."/>
            <person name="Thomas B.C."/>
            <person name="Sharon I."/>
            <person name="Castelle C.J."/>
            <person name="Singh A."/>
            <person name="Wilkins M.J."/>
            <person name="Williams K.H."/>
            <person name="Banfield J.F."/>
        </authorList>
    </citation>
    <scope>NUCLEOTIDE SEQUENCE [LARGE SCALE GENOMIC DNA]</scope>
</reference>
<dbReference type="Proteomes" id="UP000034601">
    <property type="component" value="Unassembled WGS sequence"/>
</dbReference>
<dbReference type="AlphaFoldDB" id="A0A0G0U6G6"/>
<comment type="caution">
    <text evidence="2">The sequence shown here is derived from an EMBL/GenBank/DDBJ whole genome shotgun (WGS) entry which is preliminary data.</text>
</comment>
<accession>A0A0G0U6G6</accession>
<evidence type="ECO:0000313" key="3">
    <source>
        <dbReference type="Proteomes" id="UP000034601"/>
    </source>
</evidence>
<name>A0A0G0U6G6_9BACT</name>
<proteinExistence type="predicted"/>
<gene>
    <name evidence="2" type="ORF">UU29_C0009G0062</name>
</gene>
<protein>
    <submittedName>
        <fullName evidence="2">Uncharacterized protein</fullName>
    </submittedName>
</protein>
<keyword evidence="1" id="KW-0472">Membrane</keyword>
<evidence type="ECO:0000313" key="2">
    <source>
        <dbReference type="EMBL" id="KKR82791.1"/>
    </source>
</evidence>
<sequence length="89" mass="10051">MQSPTLIHPVGFADCPLLEKLITSLIANLLIYLPAILAILVAFWLIKKNHIRKRKIYYFLAGLLLLSAIAYRLWLNTEGAPLVYLTACI</sequence>
<keyword evidence="1" id="KW-1133">Transmembrane helix</keyword>
<dbReference type="EMBL" id="LCAB01000009">
    <property type="protein sequence ID" value="KKR82791.1"/>
    <property type="molecule type" value="Genomic_DNA"/>
</dbReference>
<organism evidence="2 3">
    <name type="scientific">Candidatus Daviesbacteria bacterium GW2011_GWA2_40_9</name>
    <dbReference type="NCBI Taxonomy" id="1618424"/>
    <lineage>
        <taxon>Bacteria</taxon>
        <taxon>Candidatus Daviesiibacteriota</taxon>
    </lineage>
</organism>
<evidence type="ECO:0000256" key="1">
    <source>
        <dbReference type="SAM" id="Phobius"/>
    </source>
</evidence>
<keyword evidence="1" id="KW-0812">Transmembrane</keyword>